<gene>
    <name evidence="8" type="ORF">R1sor_016564</name>
</gene>
<keyword evidence="4" id="KW-0788">Thiol protease</keyword>
<dbReference type="Gene3D" id="3.40.395.10">
    <property type="entry name" value="Adenoviral Proteinase, Chain A"/>
    <property type="match status" value="1"/>
</dbReference>
<dbReference type="InterPro" id="IPR013083">
    <property type="entry name" value="Znf_RING/FYVE/PHD"/>
</dbReference>
<accession>A0ABD3HFB1</accession>
<comment type="caution">
    <text evidence="8">The sequence shown here is derived from an EMBL/GenBank/DDBJ whole genome shotgun (WGS) entry which is preliminary data.</text>
</comment>
<dbReference type="InterPro" id="IPR038765">
    <property type="entry name" value="Papain-like_cys_pep_sf"/>
</dbReference>
<dbReference type="EMBL" id="JBJQOH010000004">
    <property type="protein sequence ID" value="KAL3690255.1"/>
    <property type="molecule type" value="Genomic_DNA"/>
</dbReference>
<evidence type="ECO:0000256" key="6">
    <source>
        <dbReference type="SAM" id="MobiDB-lite"/>
    </source>
</evidence>
<dbReference type="Proteomes" id="UP001633002">
    <property type="component" value="Unassembled WGS sequence"/>
</dbReference>
<keyword evidence="3" id="KW-0378">Hydrolase</keyword>
<dbReference type="InterPro" id="IPR003653">
    <property type="entry name" value="Peptidase_C48_C"/>
</dbReference>
<keyword evidence="2" id="KW-0645">Protease</keyword>
<keyword evidence="5" id="KW-0175">Coiled coil</keyword>
<evidence type="ECO:0000256" key="3">
    <source>
        <dbReference type="ARBA" id="ARBA00022801"/>
    </source>
</evidence>
<protein>
    <recommendedName>
        <fullName evidence="7">Ubiquitin-like protease family profile domain-containing protein</fullName>
    </recommendedName>
</protein>
<dbReference type="SUPFAM" id="SSF57850">
    <property type="entry name" value="RING/U-box"/>
    <property type="match status" value="1"/>
</dbReference>
<evidence type="ECO:0000313" key="9">
    <source>
        <dbReference type="Proteomes" id="UP001633002"/>
    </source>
</evidence>
<organism evidence="8 9">
    <name type="scientific">Riccia sorocarpa</name>
    <dbReference type="NCBI Taxonomy" id="122646"/>
    <lineage>
        <taxon>Eukaryota</taxon>
        <taxon>Viridiplantae</taxon>
        <taxon>Streptophyta</taxon>
        <taxon>Embryophyta</taxon>
        <taxon>Marchantiophyta</taxon>
        <taxon>Marchantiopsida</taxon>
        <taxon>Marchantiidae</taxon>
        <taxon>Marchantiales</taxon>
        <taxon>Ricciaceae</taxon>
        <taxon>Riccia</taxon>
    </lineage>
</organism>
<dbReference type="Gene3D" id="3.30.40.10">
    <property type="entry name" value="Zinc/RING finger domain, C3HC4 (zinc finger)"/>
    <property type="match status" value="1"/>
</dbReference>
<dbReference type="PANTHER" id="PTHR46915:SF2">
    <property type="entry name" value="UBIQUITIN-LIKE PROTEASE 4"/>
    <property type="match status" value="1"/>
</dbReference>
<dbReference type="PROSITE" id="PS50600">
    <property type="entry name" value="ULP_PROTEASE"/>
    <property type="match status" value="1"/>
</dbReference>
<feature type="region of interest" description="Disordered" evidence="6">
    <location>
        <begin position="1"/>
        <end position="20"/>
    </location>
</feature>
<feature type="coiled-coil region" evidence="5">
    <location>
        <begin position="346"/>
        <end position="387"/>
    </location>
</feature>
<feature type="region of interest" description="Disordered" evidence="6">
    <location>
        <begin position="34"/>
        <end position="118"/>
    </location>
</feature>
<dbReference type="GO" id="GO:0008234">
    <property type="term" value="F:cysteine-type peptidase activity"/>
    <property type="evidence" value="ECO:0007669"/>
    <property type="project" value="UniProtKB-KW"/>
</dbReference>
<dbReference type="SUPFAM" id="SSF54001">
    <property type="entry name" value="Cysteine proteinases"/>
    <property type="match status" value="1"/>
</dbReference>
<evidence type="ECO:0000256" key="1">
    <source>
        <dbReference type="ARBA" id="ARBA00005234"/>
    </source>
</evidence>
<evidence type="ECO:0000313" key="8">
    <source>
        <dbReference type="EMBL" id="KAL3690255.1"/>
    </source>
</evidence>
<feature type="region of interest" description="Disordered" evidence="6">
    <location>
        <begin position="170"/>
        <end position="260"/>
    </location>
</feature>
<comment type="similarity">
    <text evidence="1">Belongs to the peptidase C48 family.</text>
</comment>
<name>A0ABD3HFB1_9MARC</name>
<feature type="compositionally biased region" description="Basic and acidic residues" evidence="6">
    <location>
        <begin position="213"/>
        <end position="226"/>
    </location>
</feature>
<sequence length="934" mass="105478">MSWTKLGAKKAREAMGRETEYDFDHADIARQAANEITGMDVQTSPPPLRPLNVSVGTSDPSAVRTLEQGTEKRKEGKKRPRVPKKPMPPPLVPTPELAGLPTPGNPKDDESLIPPKGIPGEVALGIRYNTNEFFPDFNSQRTWDSGKLNIRDKCSNVFLKKNWEAWRKLAKPPCGNPPKAEVKMDGRLVEPVDPDEADKSQKRNKKPASTQEEAPKRPKLEPKPKTSESPVVVEEQGGTFSRKGKEKVDGFPTQPPVDTVAEERLMTKLAVKASRLDSFVDPSLPTPTGQTLGRGSNQMSAADFTAQVNQISGNLPCEGQMTQSMSNMASTLSMAMEEHSRVWKFWASLEDQLAQVKKEEEVLKAKILDLEKEKRLMNERVAMMEKKDLYELLEAKMQGYQIANHHGAVGDFEKLNLTITWKWTRIPTLDLDKFEKCLSDYPVFATFAEGWDGWKENCPLYVHPLGFLPSINTGVCKHMFHFNCFWKYASTRRICPTCRTALPDSTYDFFCTIFIPEGVDSIDPNTGEKEVMDEERNAEELEAGRGRHIIRNDVDVLNDNESRRFALLEATVENLPKSNSWKEYMTDVFDSYVNPDNDPDVRPLVAGLDAEDFSVEKIPGVAVALTPDDDGPDYETSLSECQRLKIQSDLLATAAEPRQNDPIYTHSVGVRASTSLNIVPTNAFVDLSQYISSLENNGSKDHGWPSKDELTKEDLESGMLPGKHLRGDVINAYIKERFKDRGREKLFNMFFVNTFWFPKASELVARYDRTSHSEDAMISIARLRRSISLKLHDRDSQGQLPAWIFIPIHGSNHWSLAIIRLHQQYCHIVHLDSCVDIHVPTAIFHVLKIFVSLTMKVDVTKIEHNSVPVDQQKDNFMCGIHVLQMLYGAGMREERFDHCFWIEGLSNIATTDQVNSFWIMLGLYLQGKLKVPPS</sequence>
<evidence type="ECO:0000256" key="2">
    <source>
        <dbReference type="ARBA" id="ARBA00022670"/>
    </source>
</evidence>
<reference evidence="8 9" key="1">
    <citation type="submission" date="2024-09" db="EMBL/GenBank/DDBJ databases">
        <title>Chromosome-scale assembly of Riccia sorocarpa.</title>
        <authorList>
            <person name="Paukszto L."/>
        </authorList>
    </citation>
    <scope>NUCLEOTIDE SEQUENCE [LARGE SCALE GENOMIC DNA]</scope>
    <source>
        <strain evidence="8">LP-2024</strain>
        <tissue evidence="8">Aerial parts of the thallus</tissue>
    </source>
</reference>
<dbReference type="Pfam" id="PF02902">
    <property type="entry name" value="Peptidase_C48"/>
    <property type="match status" value="1"/>
</dbReference>
<dbReference type="PANTHER" id="PTHR46915">
    <property type="entry name" value="UBIQUITIN-LIKE PROTEASE 4-RELATED"/>
    <property type="match status" value="1"/>
</dbReference>
<feature type="compositionally biased region" description="Basic and acidic residues" evidence="6">
    <location>
        <begin position="180"/>
        <end position="190"/>
    </location>
</feature>
<dbReference type="GO" id="GO:0006508">
    <property type="term" value="P:proteolysis"/>
    <property type="evidence" value="ECO:0007669"/>
    <property type="project" value="UniProtKB-KW"/>
</dbReference>
<dbReference type="GO" id="GO:0016926">
    <property type="term" value="P:protein desumoylation"/>
    <property type="evidence" value="ECO:0007669"/>
    <property type="project" value="UniProtKB-ARBA"/>
</dbReference>
<keyword evidence="9" id="KW-1185">Reference proteome</keyword>
<evidence type="ECO:0000256" key="4">
    <source>
        <dbReference type="ARBA" id="ARBA00022807"/>
    </source>
</evidence>
<evidence type="ECO:0000256" key="5">
    <source>
        <dbReference type="SAM" id="Coils"/>
    </source>
</evidence>
<evidence type="ECO:0000259" key="7">
    <source>
        <dbReference type="PROSITE" id="PS50600"/>
    </source>
</evidence>
<dbReference type="AlphaFoldDB" id="A0ABD3HFB1"/>
<feature type="compositionally biased region" description="Basic residues" evidence="6">
    <location>
        <begin position="75"/>
        <end position="84"/>
    </location>
</feature>
<feature type="domain" description="Ubiquitin-like protease family profile" evidence="7">
    <location>
        <begin position="708"/>
        <end position="889"/>
    </location>
</feature>
<proteinExistence type="inferred from homology"/>
<feature type="compositionally biased region" description="Basic and acidic residues" evidence="6">
    <location>
        <begin position="10"/>
        <end position="20"/>
    </location>
</feature>